<sequence length="115" mass="12162">MVSELMDWKDDGGATGPAFEVLQAVRARCLGCWCVVEDGDNGGGTDGVAGDERRTFRVLLHMVGHLLNVSGGKGSVICRAVGGAVDVKKVGEMGRPMDLAEMKRELKGVEFGLLV</sequence>
<dbReference type="AlphaFoldDB" id="A0AAD1Z9P6"/>
<protein>
    <submittedName>
        <fullName evidence="1">Uncharacterized protein</fullName>
    </submittedName>
</protein>
<evidence type="ECO:0000313" key="2">
    <source>
        <dbReference type="Proteomes" id="UP000834106"/>
    </source>
</evidence>
<name>A0AAD1Z9P6_9LAMI</name>
<organism evidence="1 2">
    <name type="scientific">Fraxinus pennsylvanica</name>
    <dbReference type="NCBI Taxonomy" id="56036"/>
    <lineage>
        <taxon>Eukaryota</taxon>
        <taxon>Viridiplantae</taxon>
        <taxon>Streptophyta</taxon>
        <taxon>Embryophyta</taxon>
        <taxon>Tracheophyta</taxon>
        <taxon>Spermatophyta</taxon>
        <taxon>Magnoliopsida</taxon>
        <taxon>eudicotyledons</taxon>
        <taxon>Gunneridae</taxon>
        <taxon>Pentapetalae</taxon>
        <taxon>asterids</taxon>
        <taxon>lamiids</taxon>
        <taxon>Lamiales</taxon>
        <taxon>Oleaceae</taxon>
        <taxon>Oleeae</taxon>
        <taxon>Fraxinus</taxon>
    </lineage>
</organism>
<proteinExistence type="predicted"/>
<dbReference type="EMBL" id="OU503042">
    <property type="protein sequence ID" value="CAI9764778.1"/>
    <property type="molecule type" value="Genomic_DNA"/>
</dbReference>
<reference evidence="1" key="1">
    <citation type="submission" date="2023-05" db="EMBL/GenBank/DDBJ databases">
        <authorList>
            <person name="Huff M."/>
        </authorList>
    </citation>
    <scope>NUCLEOTIDE SEQUENCE</scope>
</reference>
<evidence type="ECO:0000313" key="1">
    <source>
        <dbReference type="EMBL" id="CAI9764778.1"/>
    </source>
</evidence>
<keyword evidence="2" id="KW-1185">Reference proteome</keyword>
<gene>
    <name evidence="1" type="ORF">FPE_LOCUS12208</name>
</gene>
<dbReference type="Proteomes" id="UP000834106">
    <property type="component" value="Chromosome 7"/>
</dbReference>
<accession>A0AAD1Z9P6</accession>